<dbReference type="AlphaFoldDB" id="A0A7J6I9W6"/>
<comment type="caution">
    <text evidence="1">The sequence shown here is derived from an EMBL/GenBank/DDBJ whole genome shotgun (WGS) entry which is preliminary data.</text>
</comment>
<keyword evidence="2" id="KW-1185">Reference proteome</keyword>
<dbReference type="Proteomes" id="UP000583929">
    <property type="component" value="Unassembled WGS sequence"/>
</dbReference>
<accession>A0A7J6I9W6</accession>
<proteinExistence type="predicted"/>
<evidence type="ECO:0000313" key="2">
    <source>
        <dbReference type="Proteomes" id="UP000583929"/>
    </source>
</evidence>
<organism evidence="1 2">
    <name type="scientific">Cannabis sativa</name>
    <name type="common">Hemp</name>
    <name type="synonym">Marijuana</name>
    <dbReference type="NCBI Taxonomy" id="3483"/>
    <lineage>
        <taxon>Eukaryota</taxon>
        <taxon>Viridiplantae</taxon>
        <taxon>Streptophyta</taxon>
        <taxon>Embryophyta</taxon>
        <taxon>Tracheophyta</taxon>
        <taxon>Spermatophyta</taxon>
        <taxon>Magnoliopsida</taxon>
        <taxon>eudicotyledons</taxon>
        <taxon>Gunneridae</taxon>
        <taxon>Pentapetalae</taxon>
        <taxon>rosids</taxon>
        <taxon>fabids</taxon>
        <taxon>Rosales</taxon>
        <taxon>Cannabaceae</taxon>
        <taxon>Cannabis</taxon>
    </lineage>
</organism>
<protein>
    <submittedName>
        <fullName evidence="1">Uncharacterized protein</fullName>
    </submittedName>
</protein>
<dbReference type="Pfam" id="PF21737">
    <property type="entry name" value="DUF6865"/>
    <property type="match status" value="1"/>
</dbReference>
<dbReference type="InterPro" id="IPR049198">
    <property type="entry name" value="DUF6865"/>
</dbReference>
<reference evidence="1 2" key="1">
    <citation type="journal article" date="2020" name="bioRxiv">
        <title>Sequence and annotation of 42 cannabis genomes reveals extensive copy number variation in cannabinoid synthesis and pathogen resistance genes.</title>
        <authorList>
            <person name="Mckernan K.J."/>
            <person name="Helbert Y."/>
            <person name="Kane L.T."/>
            <person name="Ebling H."/>
            <person name="Zhang L."/>
            <person name="Liu B."/>
            <person name="Eaton Z."/>
            <person name="Mclaughlin S."/>
            <person name="Kingan S."/>
            <person name="Baybayan P."/>
            <person name="Concepcion G."/>
            <person name="Jordan M."/>
            <person name="Riva A."/>
            <person name="Barbazuk W."/>
            <person name="Harkins T."/>
        </authorList>
    </citation>
    <scope>NUCLEOTIDE SEQUENCE [LARGE SCALE GENOMIC DNA]</scope>
    <source>
        <strain evidence="2">cv. Jamaican Lion 4</strain>
        <tissue evidence="1">Leaf</tissue>
    </source>
</reference>
<dbReference type="EMBL" id="JAATIQ010000002">
    <property type="protein sequence ID" value="KAF4404327.1"/>
    <property type="molecule type" value="Genomic_DNA"/>
</dbReference>
<evidence type="ECO:0000313" key="1">
    <source>
        <dbReference type="EMBL" id="KAF4404327.1"/>
    </source>
</evidence>
<gene>
    <name evidence="1" type="ORF">G4B88_014783</name>
</gene>
<name>A0A7J6I9W6_CANSA</name>
<sequence length="25" mass="2825">MFNGDLIDYYRSELISISNSESGDV</sequence>